<dbReference type="InterPro" id="IPR050587">
    <property type="entry name" value="GNT1/Glycosyltrans_8"/>
</dbReference>
<reference evidence="1 2" key="1">
    <citation type="submission" date="2024-06" db="EMBL/GenBank/DDBJ databases">
        <title>Complete genome of Phlyctema vagabunda strain 19-DSS-EL-015.</title>
        <authorList>
            <person name="Fiorenzani C."/>
        </authorList>
    </citation>
    <scope>NUCLEOTIDE SEQUENCE [LARGE SCALE GENOMIC DNA]</scope>
    <source>
        <strain evidence="1 2">19-DSS-EL-015</strain>
    </source>
</reference>
<gene>
    <name evidence="1" type="ORF">PVAG01_08090</name>
</gene>
<dbReference type="EMBL" id="JBFCZG010000007">
    <property type="protein sequence ID" value="KAL3419592.1"/>
    <property type="molecule type" value="Genomic_DNA"/>
</dbReference>
<dbReference type="InterPro" id="IPR029044">
    <property type="entry name" value="Nucleotide-diphossugar_trans"/>
</dbReference>
<evidence type="ECO:0000313" key="2">
    <source>
        <dbReference type="Proteomes" id="UP001629113"/>
    </source>
</evidence>
<dbReference type="Proteomes" id="UP001629113">
    <property type="component" value="Unassembled WGS sequence"/>
</dbReference>
<organism evidence="1 2">
    <name type="scientific">Phlyctema vagabunda</name>
    <dbReference type="NCBI Taxonomy" id="108571"/>
    <lineage>
        <taxon>Eukaryota</taxon>
        <taxon>Fungi</taxon>
        <taxon>Dikarya</taxon>
        <taxon>Ascomycota</taxon>
        <taxon>Pezizomycotina</taxon>
        <taxon>Leotiomycetes</taxon>
        <taxon>Helotiales</taxon>
        <taxon>Dermateaceae</taxon>
        <taxon>Phlyctema</taxon>
    </lineage>
</organism>
<comment type="caution">
    <text evidence="1">The sequence shown here is derived from an EMBL/GenBank/DDBJ whole genome shotgun (WGS) entry which is preliminary data.</text>
</comment>
<proteinExistence type="predicted"/>
<dbReference type="PANTHER" id="PTHR11183">
    <property type="entry name" value="GLYCOGENIN SUBFAMILY MEMBER"/>
    <property type="match status" value="1"/>
</dbReference>
<dbReference type="Gene3D" id="3.90.550.10">
    <property type="entry name" value="Spore Coat Polysaccharide Biosynthesis Protein SpsA, Chain A"/>
    <property type="match status" value="1"/>
</dbReference>
<sequence length="372" mass="43137">MVRRLRRLFISTPAQITALIVFLLAVTRFVQLYNHDPQDAPYYPARPLMSVENKNIDWAKYKYVMIAATQEQLCGAVTVWSEIELRGSRANRLMVYPSTWSRDEKDPATGELTVTARLLSDAKDKYKAILYPVESLREEHRTWPDAYLKLLAFNLTDWKRVLVLDSDSMVRGNMDDLFLFPESRLAMPYVWWGGGQGWDYSAQMLLIQPSHSEFSKLENVVRSATEGETDLSILQNVYGDQTLKIPHRPYGLTTVEFRRQNHRAYTGGEKWHAEKALRDTKILHFSDWPIPKPWLRAPKDLINRHMPACQQSPHGFGATDCTDRETWLKMYAEYEDTRMAVCGVGFEVTLMKEDVEALDPAKKKERWFHADV</sequence>
<dbReference type="SUPFAM" id="SSF53448">
    <property type="entry name" value="Nucleotide-diphospho-sugar transferases"/>
    <property type="match status" value="1"/>
</dbReference>
<protein>
    <submittedName>
        <fullName evidence="1">Glucose N-acetyltransferase</fullName>
    </submittedName>
</protein>
<keyword evidence="2" id="KW-1185">Reference proteome</keyword>
<evidence type="ECO:0000313" key="1">
    <source>
        <dbReference type="EMBL" id="KAL3419592.1"/>
    </source>
</evidence>
<name>A0ABR4P8L1_9HELO</name>
<accession>A0ABR4P8L1</accession>